<organism evidence="2 3">
    <name type="scientific">Legionella waltersii</name>
    <dbReference type="NCBI Taxonomy" id="66969"/>
    <lineage>
        <taxon>Bacteria</taxon>
        <taxon>Pseudomonadati</taxon>
        <taxon>Pseudomonadota</taxon>
        <taxon>Gammaproteobacteria</taxon>
        <taxon>Legionellales</taxon>
        <taxon>Legionellaceae</taxon>
        <taxon>Legionella</taxon>
    </lineage>
</organism>
<dbReference type="PANTHER" id="PTHR34406">
    <property type="entry name" value="PROTEIN YCEI"/>
    <property type="match status" value="1"/>
</dbReference>
<accession>A0A0W1AC13</accession>
<dbReference type="Proteomes" id="UP000054729">
    <property type="component" value="Unassembled WGS sequence"/>
</dbReference>
<evidence type="ECO:0000259" key="1">
    <source>
        <dbReference type="SMART" id="SM00867"/>
    </source>
</evidence>
<comment type="caution">
    <text evidence="2">The sequence shown here is derived from an EMBL/GenBank/DDBJ whole genome shotgun (WGS) entry which is preliminary data.</text>
</comment>
<dbReference type="PATRIC" id="fig|66969.6.peg.1738"/>
<reference evidence="2 3" key="1">
    <citation type="submission" date="2015-11" db="EMBL/GenBank/DDBJ databases">
        <title>Genomic analysis of 38 Legionella species identifies large and diverse effector repertoires.</title>
        <authorList>
            <person name="Burstein D."/>
            <person name="Amaro F."/>
            <person name="Zusman T."/>
            <person name="Lifshitz Z."/>
            <person name="Cohen O."/>
            <person name="Gilbert J.A."/>
            <person name="Pupko T."/>
            <person name="Shuman H.A."/>
            <person name="Segal G."/>
        </authorList>
    </citation>
    <scope>NUCLEOTIDE SEQUENCE [LARGE SCALE GENOMIC DNA]</scope>
    <source>
        <strain evidence="2 3">ATCC 51914</strain>
    </source>
</reference>
<evidence type="ECO:0000313" key="3">
    <source>
        <dbReference type="Proteomes" id="UP000054729"/>
    </source>
</evidence>
<sequence>MALNFKIPTPLFSLFSLLLILGSTISFTQAAEVPLWKIIPDESSLSFTATQNNAPVTGTFKSFSGEISADPDHLEASHVKIIVEMNSVTTSLKDIEDALKTSDWFNVSSFPQAIFESSQFIKTNGNALQAKGTLSLKGKSLPVVLNFTFENISDNKTKATGHAQLIRADFGVGQGEWSSTEEIKNEVQVNFVITATKSQ</sequence>
<dbReference type="SUPFAM" id="SSF101874">
    <property type="entry name" value="YceI-like"/>
    <property type="match status" value="1"/>
</dbReference>
<dbReference type="AlphaFoldDB" id="A0A0W1AC13"/>
<gene>
    <name evidence="2" type="ORF">Lwal_1594</name>
</gene>
<dbReference type="PANTHER" id="PTHR34406:SF1">
    <property type="entry name" value="PROTEIN YCEI"/>
    <property type="match status" value="1"/>
</dbReference>
<dbReference type="InterPro" id="IPR036761">
    <property type="entry name" value="TTHA0802/YceI-like_sf"/>
</dbReference>
<name>A0A0W1AC13_9GAMM</name>
<dbReference type="STRING" id="66969.Lwal_1594"/>
<feature type="domain" description="Lipid/polyisoprenoid-binding YceI-like" evidence="1">
    <location>
        <begin position="35"/>
        <end position="196"/>
    </location>
</feature>
<dbReference type="EMBL" id="LNZB01000038">
    <property type="protein sequence ID" value="KTD78824.1"/>
    <property type="molecule type" value="Genomic_DNA"/>
</dbReference>
<dbReference type="InterPro" id="IPR007372">
    <property type="entry name" value="Lipid/polyisoprenoid-bd_YceI"/>
</dbReference>
<protein>
    <submittedName>
        <fullName evidence="2">Putative YceI-like family protein</fullName>
    </submittedName>
</protein>
<keyword evidence="3" id="KW-1185">Reference proteome</keyword>
<proteinExistence type="predicted"/>
<evidence type="ECO:0000313" key="2">
    <source>
        <dbReference type="EMBL" id="KTD78824.1"/>
    </source>
</evidence>
<dbReference type="Pfam" id="PF04264">
    <property type="entry name" value="YceI"/>
    <property type="match status" value="1"/>
</dbReference>
<dbReference type="Gene3D" id="2.40.128.110">
    <property type="entry name" value="Lipid/polyisoprenoid-binding, YceI-like"/>
    <property type="match status" value="1"/>
</dbReference>
<dbReference type="SMART" id="SM00867">
    <property type="entry name" value="YceI"/>
    <property type="match status" value="1"/>
</dbReference>